<evidence type="ECO:0000256" key="1">
    <source>
        <dbReference type="SAM" id="MobiDB-lite"/>
    </source>
</evidence>
<feature type="compositionally biased region" description="Low complexity" evidence="1">
    <location>
        <begin position="36"/>
        <end position="57"/>
    </location>
</feature>
<proteinExistence type="predicted"/>
<accession>A0AAV7WP02</accession>
<name>A0AAV7WP02_PLEWA</name>
<evidence type="ECO:0000313" key="3">
    <source>
        <dbReference type="Proteomes" id="UP001066276"/>
    </source>
</evidence>
<keyword evidence="3" id="KW-1185">Reference proteome</keyword>
<dbReference type="Proteomes" id="UP001066276">
    <property type="component" value="Chromosome 1_1"/>
</dbReference>
<evidence type="ECO:0000313" key="2">
    <source>
        <dbReference type="EMBL" id="KAJ1213699.1"/>
    </source>
</evidence>
<dbReference type="AlphaFoldDB" id="A0AAV7WP02"/>
<organism evidence="2 3">
    <name type="scientific">Pleurodeles waltl</name>
    <name type="common">Iberian ribbed newt</name>
    <dbReference type="NCBI Taxonomy" id="8319"/>
    <lineage>
        <taxon>Eukaryota</taxon>
        <taxon>Metazoa</taxon>
        <taxon>Chordata</taxon>
        <taxon>Craniata</taxon>
        <taxon>Vertebrata</taxon>
        <taxon>Euteleostomi</taxon>
        <taxon>Amphibia</taxon>
        <taxon>Batrachia</taxon>
        <taxon>Caudata</taxon>
        <taxon>Salamandroidea</taxon>
        <taxon>Salamandridae</taxon>
        <taxon>Pleurodelinae</taxon>
        <taxon>Pleurodeles</taxon>
    </lineage>
</organism>
<protein>
    <submittedName>
        <fullName evidence="2">Uncharacterized protein</fullName>
    </submittedName>
</protein>
<feature type="region of interest" description="Disordered" evidence="1">
    <location>
        <begin position="1"/>
        <end position="67"/>
    </location>
</feature>
<comment type="caution">
    <text evidence="2">The sequence shown here is derived from an EMBL/GenBank/DDBJ whole genome shotgun (WGS) entry which is preliminary data.</text>
</comment>
<reference evidence="2" key="1">
    <citation type="journal article" date="2022" name="bioRxiv">
        <title>Sequencing and chromosome-scale assembly of the giantPleurodeles waltlgenome.</title>
        <authorList>
            <person name="Brown T."/>
            <person name="Elewa A."/>
            <person name="Iarovenko S."/>
            <person name="Subramanian E."/>
            <person name="Araus A.J."/>
            <person name="Petzold A."/>
            <person name="Susuki M."/>
            <person name="Suzuki K.-i.T."/>
            <person name="Hayashi T."/>
            <person name="Toyoda A."/>
            <person name="Oliveira C."/>
            <person name="Osipova E."/>
            <person name="Leigh N.D."/>
            <person name="Simon A."/>
            <person name="Yun M.H."/>
        </authorList>
    </citation>
    <scope>NUCLEOTIDE SEQUENCE</scope>
    <source>
        <strain evidence="2">20211129_DDA</strain>
        <tissue evidence="2">Liver</tissue>
    </source>
</reference>
<dbReference type="EMBL" id="JANPWB010000001">
    <property type="protein sequence ID" value="KAJ1213699.1"/>
    <property type="molecule type" value="Genomic_DNA"/>
</dbReference>
<feature type="compositionally biased region" description="Basic and acidic residues" evidence="1">
    <location>
        <begin position="1"/>
        <end position="22"/>
    </location>
</feature>
<sequence>MGGDKETERGLKPPDWAKESGDKFYSLTEESDLTSGEHSLSESGSSMSSETGNISSSNEPTVRQLRQQRKCTKTRIAAVEVDVDALREQCVTQDGQLTDIMWKLEDYENRQKRNNLRFLGIDEVLEGSDIRAYMIKLLRGAFSRNWLTGTGKLRSSVFIGFWQFDGRAGTQQNLNILELF</sequence>
<gene>
    <name evidence="2" type="ORF">NDU88_001331</name>
</gene>